<evidence type="ECO:0000313" key="9">
    <source>
        <dbReference type="EMBL" id="SDW80626.1"/>
    </source>
</evidence>
<dbReference type="RefSeq" id="WP_244885187.1">
    <property type="nucleotide sequence ID" value="NZ_FNOJ01000015.1"/>
</dbReference>
<keyword evidence="10" id="KW-1185">Reference proteome</keyword>
<feature type="transmembrane region" description="Helical" evidence="7">
    <location>
        <begin position="273"/>
        <end position="294"/>
    </location>
</feature>
<dbReference type="STRING" id="89784.SAMN04489725_11565"/>
<feature type="transmembrane region" description="Helical" evidence="7">
    <location>
        <begin position="7"/>
        <end position="32"/>
    </location>
</feature>
<evidence type="ECO:0000256" key="4">
    <source>
        <dbReference type="ARBA" id="ARBA00022692"/>
    </source>
</evidence>
<evidence type="ECO:0000256" key="7">
    <source>
        <dbReference type="SAM" id="Phobius"/>
    </source>
</evidence>
<dbReference type="GO" id="GO:0016780">
    <property type="term" value="F:phosphotransferase activity, for other substituted phosphate groups"/>
    <property type="evidence" value="ECO:0007669"/>
    <property type="project" value="TreeGrafter"/>
</dbReference>
<dbReference type="PANTHER" id="PTHR30576">
    <property type="entry name" value="COLANIC BIOSYNTHESIS UDP-GLUCOSE LIPID CARRIER TRANSFERASE"/>
    <property type="match status" value="1"/>
</dbReference>
<reference evidence="10" key="1">
    <citation type="submission" date="2016-10" db="EMBL/GenBank/DDBJ databases">
        <authorList>
            <person name="Varghese N."/>
        </authorList>
    </citation>
    <scope>NUCLEOTIDE SEQUENCE [LARGE SCALE GENOMIC DNA]</scope>
    <source>
        <strain evidence="10">DSM 12489</strain>
    </source>
</reference>
<evidence type="ECO:0000259" key="8">
    <source>
        <dbReference type="Pfam" id="PF02397"/>
    </source>
</evidence>
<keyword evidence="5 7" id="KW-1133">Transmembrane helix</keyword>
<dbReference type="NCBIfam" id="TIGR03025">
    <property type="entry name" value="EPS_sugtrans"/>
    <property type="match status" value="1"/>
</dbReference>
<evidence type="ECO:0000256" key="6">
    <source>
        <dbReference type="ARBA" id="ARBA00023136"/>
    </source>
</evidence>
<evidence type="ECO:0000256" key="5">
    <source>
        <dbReference type="ARBA" id="ARBA00022989"/>
    </source>
</evidence>
<dbReference type="Proteomes" id="UP000182589">
    <property type="component" value="Unassembled WGS sequence"/>
</dbReference>
<protein>
    <submittedName>
        <fullName evidence="9">Undecaprenyl-phosphate galactose phosphotransferase, WbaP/exopolysaccharide biosynthesis polyprenyl glycosylphosphotransferase</fullName>
    </submittedName>
</protein>
<organism evidence="9 10">
    <name type="scientific">Alicyclobacillus hesperidum</name>
    <dbReference type="NCBI Taxonomy" id="89784"/>
    <lineage>
        <taxon>Bacteria</taxon>
        <taxon>Bacillati</taxon>
        <taxon>Bacillota</taxon>
        <taxon>Bacilli</taxon>
        <taxon>Bacillales</taxon>
        <taxon>Alicyclobacillaceae</taxon>
        <taxon>Alicyclobacillus</taxon>
    </lineage>
</organism>
<evidence type="ECO:0000313" key="10">
    <source>
        <dbReference type="Proteomes" id="UP000182589"/>
    </source>
</evidence>
<dbReference type="Pfam" id="PF13727">
    <property type="entry name" value="CoA_binding_3"/>
    <property type="match status" value="1"/>
</dbReference>
<dbReference type="EMBL" id="FNOJ01000015">
    <property type="protein sequence ID" value="SDW80626.1"/>
    <property type="molecule type" value="Genomic_DNA"/>
</dbReference>
<sequence length="461" mass="52408">MRTNARALGILTDVLTCILAFVIVYYLCWFIRGHPIFPRGTCLYFETIMLVSWFVSLVFTAEYPIRRITAYRDELKIVLRVNVISVLLFAFAMFALKVHGMSRLFVILDFAVTVVGMSINRIIIRLVLSELRKSGWDLRTRIIVGTRELAERYILAVEDAPGTGIRVLGFVGVDGNRHGPSAPYLGDVSSFREIIARISVDGVIVALPLSHPETRRVVQECQEQGIAVELMLDEFTSLLDKGGLVYSMNVPRLYVPGIPHSSVAIIWKRATDVVVSAIALALLSPLFVLVAIAIKLDDRGPVLFSQQRVGLRGRMFRMYKFRSMVIDAEKRKQELLELNEMSGPVFKLKNDPRITRVGRFLRKTSLDELPQLWNVLKGEMSLVGPRPPLPDEVDRYDYAHRKRLSVKPGLTCLWQISGRNNVDFDEWMHLDMDYIDNWSYVNDLKILIRTIPAVLRKDGAS</sequence>
<name>A0A1H2WJG7_9BACL</name>
<keyword evidence="3 9" id="KW-0808">Transferase</keyword>
<keyword evidence="6 7" id="KW-0472">Membrane</keyword>
<dbReference type="GO" id="GO:0016020">
    <property type="term" value="C:membrane"/>
    <property type="evidence" value="ECO:0007669"/>
    <property type="project" value="UniProtKB-SubCell"/>
</dbReference>
<comment type="similarity">
    <text evidence="2">Belongs to the bacterial sugar transferase family.</text>
</comment>
<evidence type="ECO:0000256" key="1">
    <source>
        <dbReference type="ARBA" id="ARBA00004141"/>
    </source>
</evidence>
<dbReference type="Pfam" id="PF02397">
    <property type="entry name" value="Bac_transf"/>
    <property type="match status" value="1"/>
</dbReference>
<proteinExistence type="inferred from homology"/>
<feature type="transmembrane region" description="Helical" evidence="7">
    <location>
        <begin position="77"/>
        <end position="98"/>
    </location>
</feature>
<comment type="subcellular location">
    <subcellularLocation>
        <location evidence="1">Membrane</location>
        <topology evidence="1">Multi-pass membrane protein</topology>
    </subcellularLocation>
</comment>
<keyword evidence="4 7" id="KW-0812">Transmembrane</keyword>
<feature type="transmembrane region" description="Helical" evidence="7">
    <location>
        <begin position="104"/>
        <end position="124"/>
    </location>
</feature>
<dbReference type="InterPro" id="IPR017475">
    <property type="entry name" value="EPS_sugar_tfrase"/>
</dbReference>
<evidence type="ECO:0000256" key="3">
    <source>
        <dbReference type="ARBA" id="ARBA00022679"/>
    </source>
</evidence>
<dbReference type="PANTHER" id="PTHR30576:SF10">
    <property type="entry name" value="SLL5057 PROTEIN"/>
    <property type="match status" value="1"/>
</dbReference>
<dbReference type="Gene3D" id="3.40.50.720">
    <property type="entry name" value="NAD(P)-binding Rossmann-like Domain"/>
    <property type="match status" value="1"/>
</dbReference>
<feature type="transmembrane region" description="Helical" evidence="7">
    <location>
        <begin position="44"/>
        <end position="65"/>
    </location>
</feature>
<gene>
    <name evidence="9" type="ORF">SAMN04489725_11565</name>
</gene>
<feature type="domain" description="Bacterial sugar transferase" evidence="8">
    <location>
        <begin position="268"/>
        <end position="455"/>
    </location>
</feature>
<evidence type="ECO:0000256" key="2">
    <source>
        <dbReference type="ARBA" id="ARBA00006464"/>
    </source>
</evidence>
<dbReference type="InterPro" id="IPR003362">
    <property type="entry name" value="Bact_transf"/>
</dbReference>
<accession>A0A1H2WJG7</accession>
<dbReference type="AlphaFoldDB" id="A0A1H2WJG7"/>